<dbReference type="AlphaFoldDB" id="A0A0B7NM75"/>
<reference evidence="2 3" key="1">
    <citation type="submission" date="2014-09" db="EMBL/GenBank/DDBJ databases">
        <authorList>
            <person name="Ellenberger Sabrina"/>
        </authorList>
    </citation>
    <scope>NUCLEOTIDE SEQUENCE [LARGE SCALE GENOMIC DNA]</scope>
    <source>
        <strain evidence="2 3">CBS 412.66</strain>
    </source>
</reference>
<name>A0A0B7NM75_9FUNG</name>
<feature type="compositionally biased region" description="Low complexity" evidence="1">
    <location>
        <begin position="31"/>
        <end position="54"/>
    </location>
</feature>
<gene>
    <name evidence="2" type="primary">PARPA_10932.1 scaffold 41991</name>
</gene>
<evidence type="ECO:0000313" key="3">
    <source>
        <dbReference type="Proteomes" id="UP000054107"/>
    </source>
</evidence>
<dbReference type="EMBL" id="LN733222">
    <property type="protein sequence ID" value="CEP16660.1"/>
    <property type="molecule type" value="Genomic_DNA"/>
</dbReference>
<evidence type="ECO:0000256" key="1">
    <source>
        <dbReference type="SAM" id="MobiDB-lite"/>
    </source>
</evidence>
<organism evidence="2 3">
    <name type="scientific">Parasitella parasitica</name>
    <dbReference type="NCBI Taxonomy" id="35722"/>
    <lineage>
        <taxon>Eukaryota</taxon>
        <taxon>Fungi</taxon>
        <taxon>Fungi incertae sedis</taxon>
        <taxon>Mucoromycota</taxon>
        <taxon>Mucoromycotina</taxon>
        <taxon>Mucoromycetes</taxon>
        <taxon>Mucorales</taxon>
        <taxon>Mucorineae</taxon>
        <taxon>Mucoraceae</taxon>
        <taxon>Parasitella</taxon>
    </lineage>
</organism>
<sequence>MSITVDYKYDKWHIIEKRLRLEKSPTITSTPSSDETISAPSSSSDTISSRSSKSTLGIPLSDDDKINILGLCFEKLMRDFCEKSNYLHPENLLVLDLEDDHWSEWFTKLEL</sequence>
<feature type="region of interest" description="Disordered" evidence="1">
    <location>
        <begin position="25"/>
        <end position="60"/>
    </location>
</feature>
<accession>A0A0B7NM75</accession>
<dbReference type="Proteomes" id="UP000054107">
    <property type="component" value="Unassembled WGS sequence"/>
</dbReference>
<evidence type="ECO:0000313" key="2">
    <source>
        <dbReference type="EMBL" id="CEP16660.1"/>
    </source>
</evidence>
<protein>
    <submittedName>
        <fullName evidence="2">Uncharacterized protein</fullName>
    </submittedName>
</protein>
<keyword evidence="3" id="KW-1185">Reference proteome</keyword>
<proteinExistence type="predicted"/>